<keyword evidence="1" id="KW-0812">Transmembrane</keyword>
<dbReference type="EMBL" id="GBXM01080577">
    <property type="protein sequence ID" value="JAH28000.1"/>
    <property type="molecule type" value="Transcribed_RNA"/>
</dbReference>
<sequence>MCIYKLNIFISTCIFFVNYVFRFFMPDPESREKNCAVNRLSQ</sequence>
<reference evidence="2" key="2">
    <citation type="journal article" date="2015" name="Fish Shellfish Immunol.">
        <title>Early steps in the European eel (Anguilla anguilla)-Vibrio vulnificus interaction in the gills: Role of the RtxA13 toxin.</title>
        <authorList>
            <person name="Callol A."/>
            <person name="Pajuelo D."/>
            <person name="Ebbesson L."/>
            <person name="Teles M."/>
            <person name="MacKenzie S."/>
            <person name="Amaro C."/>
        </authorList>
    </citation>
    <scope>NUCLEOTIDE SEQUENCE</scope>
</reference>
<reference evidence="2" key="1">
    <citation type="submission" date="2014-11" db="EMBL/GenBank/DDBJ databases">
        <authorList>
            <person name="Amaro Gonzalez C."/>
        </authorList>
    </citation>
    <scope>NUCLEOTIDE SEQUENCE</scope>
</reference>
<evidence type="ECO:0000313" key="2">
    <source>
        <dbReference type="EMBL" id="JAH28000.1"/>
    </source>
</evidence>
<evidence type="ECO:0000256" key="1">
    <source>
        <dbReference type="SAM" id="Phobius"/>
    </source>
</evidence>
<accession>A0A0E9RHR1</accession>
<protein>
    <submittedName>
        <fullName evidence="2">Uncharacterized protein</fullName>
    </submittedName>
</protein>
<keyword evidence="1" id="KW-0472">Membrane</keyword>
<keyword evidence="1" id="KW-1133">Transmembrane helix</keyword>
<feature type="transmembrane region" description="Helical" evidence="1">
    <location>
        <begin position="6"/>
        <end position="24"/>
    </location>
</feature>
<name>A0A0E9RHR1_ANGAN</name>
<proteinExistence type="predicted"/>
<dbReference type="AlphaFoldDB" id="A0A0E9RHR1"/>
<organism evidence="2">
    <name type="scientific">Anguilla anguilla</name>
    <name type="common">European freshwater eel</name>
    <name type="synonym">Muraena anguilla</name>
    <dbReference type="NCBI Taxonomy" id="7936"/>
    <lineage>
        <taxon>Eukaryota</taxon>
        <taxon>Metazoa</taxon>
        <taxon>Chordata</taxon>
        <taxon>Craniata</taxon>
        <taxon>Vertebrata</taxon>
        <taxon>Euteleostomi</taxon>
        <taxon>Actinopterygii</taxon>
        <taxon>Neopterygii</taxon>
        <taxon>Teleostei</taxon>
        <taxon>Anguilliformes</taxon>
        <taxon>Anguillidae</taxon>
        <taxon>Anguilla</taxon>
    </lineage>
</organism>